<evidence type="ECO:0000313" key="4">
    <source>
        <dbReference type="EMBL" id="TMQ52975.1"/>
    </source>
</evidence>
<dbReference type="GO" id="GO:0008897">
    <property type="term" value="F:holo-[acyl-carrier-protein] synthase activity"/>
    <property type="evidence" value="ECO:0007669"/>
    <property type="project" value="InterPro"/>
</dbReference>
<dbReference type="InterPro" id="IPR008278">
    <property type="entry name" value="4-PPantetheinyl_Trfase_dom"/>
</dbReference>
<dbReference type="GO" id="GO:0005829">
    <property type="term" value="C:cytosol"/>
    <property type="evidence" value="ECO:0007669"/>
    <property type="project" value="TreeGrafter"/>
</dbReference>
<dbReference type="PANTHER" id="PTHR12215">
    <property type="entry name" value="PHOSPHOPANTETHEINE TRANSFERASE"/>
    <property type="match status" value="1"/>
</dbReference>
<dbReference type="Gene3D" id="3.90.470.20">
    <property type="entry name" value="4'-phosphopantetheinyl transferase domain"/>
    <property type="match status" value="2"/>
</dbReference>
<keyword evidence="2 4" id="KW-0808">Transferase</keyword>
<dbReference type="AlphaFoldDB" id="A0A538SNN1"/>
<protein>
    <submittedName>
        <fullName evidence="4">4'-phosphopantetheinyl transferase superfamily protein</fullName>
    </submittedName>
</protein>
<dbReference type="InterPro" id="IPR050559">
    <property type="entry name" value="P-Pant_transferase_sf"/>
</dbReference>
<feature type="domain" description="4'-phosphopantetheinyl transferase" evidence="3">
    <location>
        <begin position="117"/>
        <end position="223"/>
    </location>
</feature>
<dbReference type="GO" id="GO:0019878">
    <property type="term" value="P:lysine biosynthetic process via aminoadipic acid"/>
    <property type="evidence" value="ECO:0007669"/>
    <property type="project" value="TreeGrafter"/>
</dbReference>
<dbReference type="InterPro" id="IPR037143">
    <property type="entry name" value="4-PPantetheinyl_Trfase_dom_sf"/>
</dbReference>
<evidence type="ECO:0000256" key="1">
    <source>
        <dbReference type="ARBA" id="ARBA00010990"/>
    </source>
</evidence>
<dbReference type="Pfam" id="PF01648">
    <property type="entry name" value="ACPS"/>
    <property type="match status" value="1"/>
</dbReference>
<dbReference type="Proteomes" id="UP000320184">
    <property type="component" value="Unassembled WGS sequence"/>
</dbReference>
<dbReference type="EMBL" id="VBOT01000025">
    <property type="protein sequence ID" value="TMQ52975.1"/>
    <property type="molecule type" value="Genomic_DNA"/>
</dbReference>
<evidence type="ECO:0000313" key="5">
    <source>
        <dbReference type="Proteomes" id="UP000320184"/>
    </source>
</evidence>
<name>A0A538SNN1_UNCEI</name>
<comment type="similarity">
    <text evidence="1">Belongs to the P-Pant transferase superfamily. Gsp/Sfp/HetI/AcpT family.</text>
</comment>
<gene>
    <name evidence="4" type="ORF">E6K73_01870</name>
</gene>
<comment type="caution">
    <text evidence="4">The sequence shown here is derived from an EMBL/GenBank/DDBJ whole genome shotgun (WGS) entry which is preliminary data.</text>
</comment>
<organism evidence="4 5">
    <name type="scientific">Eiseniibacteriota bacterium</name>
    <dbReference type="NCBI Taxonomy" id="2212470"/>
    <lineage>
        <taxon>Bacteria</taxon>
        <taxon>Candidatus Eiseniibacteriota</taxon>
    </lineage>
</organism>
<proteinExistence type="inferred from homology"/>
<dbReference type="SUPFAM" id="SSF56214">
    <property type="entry name" value="4'-phosphopantetheinyl transferase"/>
    <property type="match status" value="2"/>
</dbReference>
<sequence length="244" mass="26156">MGAPGNSSREVVVRILRTEILENKARASRAAAMLSADERGTFERLPPGAARRDYLGAHALARTTIAEQVGVEPERLLIRSSPWGRPELVAPGSHRRLSFSLSHADGIALCAVTRCGAVGADVESLRHVGPDPLGVAATICSEREREALLATPAPLRAERFLSLWTLKEAFAKATGLGFRLDLGRITLRLGPAPAPELELDPGGGAEASLWRFGSKFLEPHHVAAVAVRGAPAEEVVIRFEEVAW</sequence>
<evidence type="ECO:0000256" key="2">
    <source>
        <dbReference type="ARBA" id="ARBA00022679"/>
    </source>
</evidence>
<evidence type="ECO:0000259" key="3">
    <source>
        <dbReference type="Pfam" id="PF01648"/>
    </source>
</evidence>
<reference evidence="4 5" key="1">
    <citation type="journal article" date="2019" name="Nat. Microbiol.">
        <title>Mediterranean grassland soil C-N compound turnover is dependent on rainfall and depth, and is mediated by genomically divergent microorganisms.</title>
        <authorList>
            <person name="Diamond S."/>
            <person name="Andeer P.F."/>
            <person name="Li Z."/>
            <person name="Crits-Christoph A."/>
            <person name="Burstein D."/>
            <person name="Anantharaman K."/>
            <person name="Lane K.R."/>
            <person name="Thomas B.C."/>
            <person name="Pan C."/>
            <person name="Northen T.R."/>
            <person name="Banfield J.F."/>
        </authorList>
    </citation>
    <scope>NUCLEOTIDE SEQUENCE [LARGE SCALE GENOMIC DNA]</scope>
    <source>
        <strain evidence="4">WS_3</strain>
    </source>
</reference>
<dbReference type="GO" id="GO:0000287">
    <property type="term" value="F:magnesium ion binding"/>
    <property type="evidence" value="ECO:0007669"/>
    <property type="project" value="InterPro"/>
</dbReference>
<dbReference type="PANTHER" id="PTHR12215:SF10">
    <property type="entry name" value="L-AMINOADIPATE-SEMIALDEHYDE DEHYDROGENASE-PHOSPHOPANTETHEINYL TRANSFERASE"/>
    <property type="match status" value="1"/>
</dbReference>
<accession>A0A538SNN1</accession>